<sequence length="114" mass="13273">MKYFNILFLILFLTTSAKAQSVKVSVSKVSIPTYTEPEREELPMFAENRVHQRSSGNPYPNKIVLKVNREQKVDKEYTLIKLENEYLELQILPEIGGKIYAAKDKTNGHDFFYK</sequence>
<dbReference type="EMBL" id="DYVL01000226">
    <property type="protein sequence ID" value="HJG14434.1"/>
    <property type="molecule type" value="Genomic_DNA"/>
</dbReference>
<reference evidence="3" key="1">
    <citation type="journal article" date="2021" name="PeerJ">
        <title>Extensive microbial diversity within the chicken gut microbiome revealed by metagenomics and culture.</title>
        <authorList>
            <person name="Gilroy R."/>
            <person name="Ravi A."/>
            <person name="Getino M."/>
            <person name="Pursley I."/>
            <person name="Horton D.L."/>
            <person name="Alikhan N.F."/>
            <person name="Baker D."/>
            <person name="Gharbi K."/>
            <person name="Hall N."/>
            <person name="Watson M."/>
            <person name="Adriaenssens E.M."/>
            <person name="Foster-Nyarko E."/>
            <person name="Jarju S."/>
            <person name="Secka A."/>
            <person name="Antonio M."/>
            <person name="Oren A."/>
            <person name="Chaudhuri R.R."/>
            <person name="La Ragione R."/>
            <person name="Hildebrand F."/>
            <person name="Pallen M.J."/>
        </authorList>
    </citation>
    <scope>NUCLEOTIDE SEQUENCE</scope>
    <source>
        <strain evidence="3">CHK154-13316</strain>
    </source>
</reference>
<dbReference type="Pfam" id="PF17128">
    <property type="entry name" value="DUF5107"/>
    <property type="match status" value="1"/>
</dbReference>
<proteinExistence type="predicted"/>
<dbReference type="InterPro" id="IPR033396">
    <property type="entry name" value="DUF5107"/>
</dbReference>
<protein>
    <submittedName>
        <fullName evidence="3">DUF5107 domain-containing protein</fullName>
    </submittedName>
</protein>
<feature type="non-terminal residue" evidence="3">
    <location>
        <position position="114"/>
    </location>
</feature>
<feature type="signal peptide" evidence="1">
    <location>
        <begin position="1"/>
        <end position="19"/>
    </location>
</feature>
<comment type="caution">
    <text evidence="3">The sequence shown here is derived from an EMBL/GenBank/DDBJ whole genome shotgun (WGS) entry which is preliminary data.</text>
</comment>
<evidence type="ECO:0000313" key="4">
    <source>
        <dbReference type="Proteomes" id="UP000747074"/>
    </source>
</evidence>
<evidence type="ECO:0000313" key="3">
    <source>
        <dbReference type="EMBL" id="HJG14434.1"/>
    </source>
</evidence>
<feature type="domain" description="DUF5107" evidence="2">
    <location>
        <begin position="68"/>
        <end position="114"/>
    </location>
</feature>
<reference evidence="3" key="2">
    <citation type="submission" date="2021-09" db="EMBL/GenBank/DDBJ databases">
        <authorList>
            <person name="Gilroy R."/>
        </authorList>
    </citation>
    <scope>NUCLEOTIDE SEQUENCE</scope>
    <source>
        <strain evidence="3">CHK154-13316</strain>
    </source>
</reference>
<keyword evidence="1" id="KW-0732">Signal</keyword>
<feature type="chain" id="PRO_5037824604" evidence="1">
    <location>
        <begin position="20"/>
        <end position="114"/>
    </location>
</feature>
<evidence type="ECO:0000256" key="1">
    <source>
        <dbReference type="SAM" id="SignalP"/>
    </source>
</evidence>
<organism evidence="3 4">
    <name type="scientific">Bacteroides xylanisolvens</name>
    <dbReference type="NCBI Taxonomy" id="371601"/>
    <lineage>
        <taxon>Bacteria</taxon>
        <taxon>Pseudomonadati</taxon>
        <taxon>Bacteroidota</taxon>
        <taxon>Bacteroidia</taxon>
        <taxon>Bacteroidales</taxon>
        <taxon>Bacteroidaceae</taxon>
        <taxon>Bacteroides</taxon>
    </lineage>
</organism>
<dbReference type="AlphaFoldDB" id="A0A921ICF3"/>
<dbReference type="Proteomes" id="UP000747074">
    <property type="component" value="Unassembled WGS sequence"/>
</dbReference>
<name>A0A921ICF3_9BACE</name>
<evidence type="ECO:0000259" key="2">
    <source>
        <dbReference type="Pfam" id="PF17128"/>
    </source>
</evidence>
<gene>
    <name evidence="3" type="ORF">K8V07_21235</name>
</gene>
<accession>A0A921ICF3</accession>